<dbReference type="OMA" id="HIIRFCK"/>
<sequence>RIKPESKAAHKINSIASHVPDVVVYGDLSKEVPYAENFHGVLLFADISGFTALTEKFSMSSKKGYGADQLTRTLNSYIGEIVTHILAAGGDILNYAGDAILALWKVERMQLSDVISLAVKCSLNIQDQCGIRETEVGCQLRVKIGISAGKLSKVIMGDKVSEYFVVIGRAVDEVRLAEGLAVASTIILSPNAWELCDRDNIATDPIENERAVKVRYIKQEPNFSVEEYIQSKGKHLSHENIIKGVVRKASRLMPNADLEKNLRKYVMQTVLQKIDDDQPLEYLSEMRPATIVFVNLQFRHYVTESAQCFAIQQATDGIGHQMVKHQGRINKVFMFDKGCTFLCVFGLPGDKREDESSHALQSAFGIHEFCSKEIREVSTASVGVTSGPVFCGVVGHPVRHEYTVIGRKVNLAARLMMNYPGVVSCDRETYCYSKLPSFYFNELPKKAMKGVQNPGIIYQYLAKKHQKTVGKALMSVEREENYPLLGREKEMEVFSNALKHFLQCRKSGSKDYHNVVIYEAAVGYGKSRLLAEIVFKAAKEGLRVISFELAKTDIKQPFYTVQTLMAHLLSVSNCKSYVEREKVLVSKIRQPDQQDYLCFFNDLLLVKFPLSKKVSLLEGKDKAQQMKTFFINVFHMIVEEEPCLCVIDEAHYIDPVSWEFIKEACEKTPVFMSMALRRLPLQNSLSPAANKVIRNPRTLYVKLSGLEASVIAQLACQILGVIRIPREVELFLVERSHGVPYYCEEVLKSLYLSSVIVLEEMDDEEEDDDIGSAKTELLKTRKVKALDKASSDRKFVCHIGEAAKLHEIPIPLALKGMALSQLDHMLPAEQMVVKFAAIIGHTFTTQMLQYILPEVMDQKLNQSLVSLFRSHIFECASGHTETWHPFAKETEHSEFNIHNLSVSVQYIESLKPEHPSKASDPSDSVWKCKVMRFSTTLVKETAYELWLKDQKKEIHCKCAGYLLKQAHRCNSCGGDEFIFGHKAAIGSTIIEISPDVLNKQQAEDYNFASQQVHQRYQRGKQHKNNKSSGIFGPSLTNNRVSPMQSSSCESSFLTKLDSKLDDCKVVEESCKHCRCAEIMECVLSPMVRHWMGVGDVPKTFYYLLETAAAASFLSNNLKALSYLNEATIILDLLKAGTAPFETAETKRKIKITNFEKACVYRLKGEVMFNTGQIKEAQEMFLNALKLLNRRLPKNRILVSLMCIIEKIKSFHYQSKHIETPVEKKLAVLHEQICCLSYISQISCMAKIPKYTVSASLAIVMEVNSAKRSAEEHKIIHSSVDYFHYCQIMGLEGERKRYENLLYAKCAELPHTMEGVVLISYFVRTLCAVKLFSGELSESIEYGFRACKIAKLLNKPGLDMCTISFMYTPLLLTYRFFHCVRLLQTLEYLANSNLNSTAKGWFYTACFDILLHTGFVLKSFDECLNFVEEADSDPTLVVDKSLMLDLYSSVALWYARICEWDRVCFFYVKARGLACQAPSSLQSINGHVKFLECHVLVFRKALSEQNKHVMKIYQKTQKLFHDFKARYATSKVYFPRLLHLKAYVYLMSGQPSIAKGLLKKGSELSQKHGNKLEESWIKQSEDSWFGQLRQPTDQWLKTTMKIPDWKEAAEIKISITFSYNCFVKRLNNFSKNSF</sequence>
<dbReference type="PANTHER" id="PTHR16305">
    <property type="entry name" value="TESTICULAR SOLUBLE ADENYLYL CYCLASE"/>
    <property type="match status" value="1"/>
</dbReference>
<keyword evidence="2" id="KW-0067">ATP-binding</keyword>
<dbReference type="InterPro" id="IPR029787">
    <property type="entry name" value="Nucleotide_cyclase"/>
</dbReference>
<evidence type="ECO:0000313" key="5">
    <source>
        <dbReference type="Ensembl" id="ENSLOCP00000010387.1"/>
    </source>
</evidence>
<evidence type="ECO:0000256" key="1">
    <source>
        <dbReference type="ARBA" id="ARBA00022741"/>
    </source>
</evidence>
<dbReference type="InParanoid" id="W5MPS8"/>
<evidence type="ECO:0000256" key="2">
    <source>
        <dbReference type="ARBA" id="ARBA00022840"/>
    </source>
</evidence>
<keyword evidence="3" id="KW-0456">Lyase</keyword>
<dbReference type="GO" id="GO:0005524">
    <property type="term" value="F:ATP binding"/>
    <property type="evidence" value="ECO:0007669"/>
    <property type="project" value="UniProtKB-KW"/>
</dbReference>
<dbReference type="InterPro" id="IPR027417">
    <property type="entry name" value="P-loop_NTPase"/>
</dbReference>
<dbReference type="Bgee" id="ENSLOCG00000008513">
    <property type="expression patterns" value="Expressed in testis and 1 other cell type or tissue"/>
</dbReference>
<dbReference type="Proteomes" id="UP000018468">
    <property type="component" value="Linkage group LG12"/>
</dbReference>
<accession>W5MPS8</accession>
<organism evidence="5 6">
    <name type="scientific">Lepisosteus oculatus</name>
    <name type="common">Spotted gar</name>
    <dbReference type="NCBI Taxonomy" id="7918"/>
    <lineage>
        <taxon>Eukaryota</taxon>
        <taxon>Metazoa</taxon>
        <taxon>Chordata</taxon>
        <taxon>Craniata</taxon>
        <taxon>Vertebrata</taxon>
        <taxon>Euteleostomi</taxon>
        <taxon>Actinopterygii</taxon>
        <taxon>Neopterygii</taxon>
        <taxon>Holostei</taxon>
        <taxon>Semionotiformes</taxon>
        <taxon>Lepisosteidae</taxon>
        <taxon>Lepisosteus</taxon>
    </lineage>
</organism>
<feature type="domain" description="Guanylate cyclase" evidence="4">
    <location>
        <begin position="338"/>
        <end position="416"/>
    </location>
</feature>
<dbReference type="SUPFAM" id="SSF52540">
    <property type="entry name" value="P-loop containing nucleoside triphosphate hydrolases"/>
    <property type="match status" value="1"/>
</dbReference>
<evidence type="ECO:0000313" key="6">
    <source>
        <dbReference type="Proteomes" id="UP000018468"/>
    </source>
</evidence>
<dbReference type="GO" id="GO:0009190">
    <property type="term" value="P:cyclic nucleotide biosynthetic process"/>
    <property type="evidence" value="ECO:0007669"/>
    <property type="project" value="InterPro"/>
</dbReference>
<proteinExistence type="predicted"/>
<reference evidence="5" key="3">
    <citation type="submission" date="2025-09" db="UniProtKB">
        <authorList>
            <consortium name="Ensembl"/>
        </authorList>
    </citation>
    <scope>IDENTIFICATION</scope>
</reference>
<dbReference type="STRING" id="7918.ENSLOCP00000010387"/>
<dbReference type="Ensembl" id="ENSLOCT00000010401.1">
    <property type="protein sequence ID" value="ENSLOCP00000010387.1"/>
    <property type="gene ID" value="ENSLOCG00000008513.1"/>
</dbReference>
<reference evidence="6" key="1">
    <citation type="submission" date="2011-12" db="EMBL/GenBank/DDBJ databases">
        <title>The Draft Genome of Lepisosteus oculatus.</title>
        <authorList>
            <consortium name="The Broad Institute Genome Assembly &amp; Analysis Group"/>
            <consortium name="Computational R&amp;D Group"/>
            <consortium name="and Sequencing Platform"/>
            <person name="Di Palma F."/>
            <person name="Alfoldi J."/>
            <person name="Johnson J."/>
            <person name="Berlin A."/>
            <person name="Gnerre S."/>
            <person name="Jaffe D."/>
            <person name="MacCallum I."/>
            <person name="Young S."/>
            <person name="Walker B.J."/>
            <person name="Lander E.S."/>
            <person name="Lindblad-Toh K."/>
        </authorList>
    </citation>
    <scope>NUCLEOTIDE SEQUENCE [LARGE SCALE GENOMIC DNA]</scope>
</reference>
<dbReference type="Pfam" id="PF00211">
    <property type="entry name" value="Guanylate_cyc"/>
    <property type="match status" value="2"/>
</dbReference>
<feature type="domain" description="Guanylate cyclase" evidence="4">
    <location>
        <begin position="41"/>
        <end position="178"/>
    </location>
</feature>
<dbReference type="GeneTree" id="ENSGT00940000165310"/>
<dbReference type="InterPro" id="IPR001054">
    <property type="entry name" value="A/G_cyclase"/>
</dbReference>
<reference evidence="5" key="2">
    <citation type="submission" date="2025-08" db="UniProtKB">
        <authorList>
            <consortium name="Ensembl"/>
        </authorList>
    </citation>
    <scope>IDENTIFICATION</scope>
</reference>
<dbReference type="PROSITE" id="PS50125">
    <property type="entry name" value="GUANYLATE_CYCLASE_2"/>
    <property type="match status" value="2"/>
</dbReference>
<dbReference type="GO" id="GO:0005737">
    <property type="term" value="C:cytoplasm"/>
    <property type="evidence" value="ECO:0000318"/>
    <property type="project" value="GO_Central"/>
</dbReference>
<dbReference type="GO" id="GO:0035556">
    <property type="term" value="P:intracellular signal transduction"/>
    <property type="evidence" value="ECO:0007669"/>
    <property type="project" value="InterPro"/>
</dbReference>
<dbReference type="GO" id="GO:0004016">
    <property type="term" value="F:adenylate cyclase activity"/>
    <property type="evidence" value="ECO:0000318"/>
    <property type="project" value="GO_Central"/>
</dbReference>
<dbReference type="Gene3D" id="3.30.70.1230">
    <property type="entry name" value="Nucleotide cyclase"/>
    <property type="match status" value="2"/>
</dbReference>
<dbReference type="EMBL" id="AHAT01020068">
    <property type="status" value="NOT_ANNOTATED_CDS"/>
    <property type="molecule type" value="Genomic_DNA"/>
</dbReference>
<keyword evidence="1" id="KW-0547">Nucleotide-binding</keyword>
<keyword evidence="6" id="KW-1185">Reference proteome</keyword>
<dbReference type="PANTHER" id="PTHR16305:SF28">
    <property type="entry name" value="GUANYLATE CYCLASE DOMAIN-CONTAINING PROTEIN"/>
    <property type="match status" value="1"/>
</dbReference>
<dbReference type="SUPFAM" id="SSF55073">
    <property type="entry name" value="Nucleotide cyclase"/>
    <property type="match status" value="2"/>
</dbReference>
<evidence type="ECO:0000256" key="3">
    <source>
        <dbReference type="ARBA" id="ARBA00023239"/>
    </source>
</evidence>
<dbReference type="eggNOG" id="ENOG502QPPT">
    <property type="taxonomic scope" value="Eukaryota"/>
</dbReference>
<evidence type="ECO:0000259" key="4">
    <source>
        <dbReference type="PROSITE" id="PS50125"/>
    </source>
</evidence>
<dbReference type="EMBL" id="AHAT01020067">
    <property type="status" value="NOT_ANNOTATED_CDS"/>
    <property type="molecule type" value="Genomic_DNA"/>
</dbReference>
<dbReference type="FunFam" id="3.30.70.1230:FF:000021">
    <property type="entry name" value="Adenylate cyclase type 10"/>
    <property type="match status" value="1"/>
</dbReference>
<dbReference type="CDD" id="cd07302">
    <property type="entry name" value="CHD"/>
    <property type="match status" value="2"/>
</dbReference>
<dbReference type="HOGENOM" id="CLU_004055_1_0_1"/>
<name>W5MPS8_LEPOC</name>
<dbReference type="FunFam" id="3.30.70.1230:FF:000017">
    <property type="entry name" value="Adenylate cyclase type 10"/>
    <property type="match status" value="1"/>
</dbReference>
<protein>
    <recommendedName>
        <fullName evidence="4">Guanylate cyclase domain-containing protein</fullName>
    </recommendedName>
</protein>